<dbReference type="AlphaFoldDB" id="A0A699X5V0"/>
<proteinExistence type="predicted"/>
<sequence>RRPRSTKMAVKPKILWKNLHGEAAKAFRAKVTEGVTPEVEGRTVTDAEQMWNKLANTIRGSGQGNHRSGCREFENSYWSEGVIVAY</sequence>
<feature type="non-terminal residue" evidence="1">
    <location>
        <position position="1"/>
    </location>
</feature>
<gene>
    <name evidence="1" type="ORF">Tci_924490</name>
</gene>
<name>A0A699X5V0_TANCI</name>
<dbReference type="EMBL" id="BKCJ011783349">
    <property type="protein sequence ID" value="GFD52521.1"/>
    <property type="molecule type" value="Genomic_DNA"/>
</dbReference>
<comment type="caution">
    <text evidence="1">The sequence shown here is derived from an EMBL/GenBank/DDBJ whole genome shotgun (WGS) entry which is preliminary data.</text>
</comment>
<reference evidence="1" key="1">
    <citation type="journal article" date="2019" name="Sci. Rep.">
        <title>Draft genome of Tanacetum cinerariifolium, the natural source of mosquito coil.</title>
        <authorList>
            <person name="Yamashiro T."/>
            <person name="Shiraishi A."/>
            <person name="Satake H."/>
            <person name="Nakayama K."/>
        </authorList>
    </citation>
    <scope>NUCLEOTIDE SEQUENCE</scope>
</reference>
<protein>
    <submittedName>
        <fullName evidence="1">Zinc finger, RING/FYVE/PHD-type</fullName>
    </submittedName>
</protein>
<organism evidence="1">
    <name type="scientific">Tanacetum cinerariifolium</name>
    <name type="common">Dalmatian daisy</name>
    <name type="synonym">Chrysanthemum cinerariifolium</name>
    <dbReference type="NCBI Taxonomy" id="118510"/>
    <lineage>
        <taxon>Eukaryota</taxon>
        <taxon>Viridiplantae</taxon>
        <taxon>Streptophyta</taxon>
        <taxon>Embryophyta</taxon>
        <taxon>Tracheophyta</taxon>
        <taxon>Spermatophyta</taxon>
        <taxon>Magnoliopsida</taxon>
        <taxon>eudicotyledons</taxon>
        <taxon>Gunneridae</taxon>
        <taxon>Pentapetalae</taxon>
        <taxon>asterids</taxon>
        <taxon>campanulids</taxon>
        <taxon>Asterales</taxon>
        <taxon>Asteraceae</taxon>
        <taxon>Asteroideae</taxon>
        <taxon>Anthemideae</taxon>
        <taxon>Anthemidinae</taxon>
        <taxon>Tanacetum</taxon>
    </lineage>
</organism>
<evidence type="ECO:0000313" key="1">
    <source>
        <dbReference type="EMBL" id="GFD52521.1"/>
    </source>
</evidence>
<accession>A0A699X5V0</accession>